<gene>
    <name evidence="2" type="ORF">SEV965_LOCUS32601</name>
</gene>
<dbReference type="Pfam" id="PF12937">
    <property type="entry name" value="F-box-like"/>
    <property type="match status" value="1"/>
</dbReference>
<dbReference type="Proteomes" id="UP000663889">
    <property type="component" value="Unassembled WGS sequence"/>
</dbReference>
<evidence type="ECO:0000313" key="3">
    <source>
        <dbReference type="Proteomes" id="UP000663889"/>
    </source>
</evidence>
<dbReference type="AlphaFoldDB" id="A0A815N1K6"/>
<accession>A0A815N1K6</accession>
<dbReference type="InterPro" id="IPR001810">
    <property type="entry name" value="F-box_dom"/>
</dbReference>
<evidence type="ECO:0000259" key="1">
    <source>
        <dbReference type="PROSITE" id="PS50181"/>
    </source>
</evidence>
<dbReference type="Gene3D" id="3.80.10.10">
    <property type="entry name" value="Ribonuclease Inhibitor"/>
    <property type="match status" value="1"/>
</dbReference>
<name>A0A815N1K6_9BILA</name>
<dbReference type="InterPro" id="IPR036047">
    <property type="entry name" value="F-box-like_dom_sf"/>
</dbReference>
<dbReference type="PROSITE" id="PS50181">
    <property type="entry name" value="FBOX"/>
    <property type="match status" value="1"/>
</dbReference>
<sequence>MEYLFFTLNDLPDEILLIIFTKLKNVSLLYSLIGVNKRLNTIVHDPIFTSHLTLMRCLLDDSICPLPDSMLDRFCSQILPEIHCQIKWLDLESSSMERILRAANYPNLSGLGLLDIDLETAQSLFVGKTF</sequence>
<feature type="domain" description="F-box" evidence="1">
    <location>
        <begin position="5"/>
        <end position="52"/>
    </location>
</feature>
<proteinExistence type="predicted"/>
<comment type="caution">
    <text evidence="2">The sequence shown here is derived from an EMBL/GenBank/DDBJ whole genome shotgun (WGS) entry which is preliminary data.</text>
</comment>
<dbReference type="InterPro" id="IPR032675">
    <property type="entry name" value="LRR_dom_sf"/>
</dbReference>
<protein>
    <recommendedName>
        <fullName evidence="1">F-box domain-containing protein</fullName>
    </recommendedName>
</protein>
<evidence type="ECO:0000313" key="2">
    <source>
        <dbReference type="EMBL" id="CAF1428059.1"/>
    </source>
</evidence>
<dbReference type="SUPFAM" id="SSF81383">
    <property type="entry name" value="F-box domain"/>
    <property type="match status" value="1"/>
</dbReference>
<organism evidence="2 3">
    <name type="scientific">Rotaria sordida</name>
    <dbReference type="NCBI Taxonomy" id="392033"/>
    <lineage>
        <taxon>Eukaryota</taxon>
        <taxon>Metazoa</taxon>
        <taxon>Spiralia</taxon>
        <taxon>Gnathifera</taxon>
        <taxon>Rotifera</taxon>
        <taxon>Eurotatoria</taxon>
        <taxon>Bdelloidea</taxon>
        <taxon>Philodinida</taxon>
        <taxon>Philodinidae</taxon>
        <taxon>Rotaria</taxon>
    </lineage>
</organism>
<dbReference type="EMBL" id="CAJNOU010004131">
    <property type="protein sequence ID" value="CAF1428059.1"/>
    <property type="molecule type" value="Genomic_DNA"/>
</dbReference>
<reference evidence="2" key="1">
    <citation type="submission" date="2021-02" db="EMBL/GenBank/DDBJ databases">
        <authorList>
            <person name="Nowell W R."/>
        </authorList>
    </citation>
    <scope>NUCLEOTIDE SEQUENCE</scope>
</reference>